<evidence type="ECO:0000313" key="2">
    <source>
        <dbReference type="EMBL" id="GAA1998537.1"/>
    </source>
</evidence>
<feature type="transmembrane region" description="Helical" evidence="1">
    <location>
        <begin position="71"/>
        <end position="88"/>
    </location>
</feature>
<name>A0ABN2T4E3_9MICO</name>
<dbReference type="PANTHER" id="PTHR41282">
    <property type="entry name" value="CONSERVED TRANSMEMBRANE PROTEIN-RELATED"/>
    <property type="match status" value="1"/>
</dbReference>
<feature type="transmembrane region" description="Helical" evidence="1">
    <location>
        <begin position="155"/>
        <end position="175"/>
    </location>
</feature>
<gene>
    <name evidence="2" type="ORF">GCM10009755_02320</name>
</gene>
<protein>
    <submittedName>
        <fullName evidence="2">Bax inhibitor-1/YccA family protein</fullName>
    </submittedName>
</protein>
<keyword evidence="1" id="KW-1133">Transmembrane helix</keyword>
<sequence>MSNPIVNRSLKQGVQAARTQAPAAVSADQLQQMYDAPAARPMTIDDVLMKTVISFGVLLLGAVVGWFVPMLALPAVIVALVIGLVIAFKREPSKGLVLAYSGIEGIALGGISGIFNAIYPGIVTQAVLATLSVFAVCFALYKFRIVRVSSGFMKFLMFAVAGYAVFSIVNFVFSLATGTSGARGIDITIMGVTMPLGILISGVAVILAALTLITDFQSIEAGIRQRVPEKYSWLFAFSLMTSLVWLYIEILRILSYLRGGD</sequence>
<feature type="transmembrane region" description="Helical" evidence="1">
    <location>
        <begin position="125"/>
        <end position="143"/>
    </location>
</feature>
<dbReference type="RefSeq" id="WP_344306209.1">
    <property type="nucleotide sequence ID" value="NZ_BAAANO010000003.1"/>
</dbReference>
<dbReference type="Proteomes" id="UP001500755">
    <property type="component" value="Unassembled WGS sequence"/>
</dbReference>
<dbReference type="InterPro" id="IPR010539">
    <property type="entry name" value="BaxI_1-like"/>
</dbReference>
<reference evidence="2 3" key="1">
    <citation type="journal article" date="2019" name="Int. J. Syst. Evol. Microbiol.">
        <title>The Global Catalogue of Microorganisms (GCM) 10K type strain sequencing project: providing services to taxonomists for standard genome sequencing and annotation.</title>
        <authorList>
            <consortium name="The Broad Institute Genomics Platform"/>
            <consortium name="The Broad Institute Genome Sequencing Center for Infectious Disease"/>
            <person name="Wu L."/>
            <person name="Ma J."/>
        </authorList>
    </citation>
    <scope>NUCLEOTIDE SEQUENCE [LARGE SCALE GENOMIC DNA]</scope>
    <source>
        <strain evidence="2 3">JCM 14546</strain>
    </source>
</reference>
<evidence type="ECO:0000256" key="1">
    <source>
        <dbReference type="SAM" id="Phobius"/>
    </source>
</evidence>
<comment type="caution">
    <text evidence="2">The sequence shown here is derived from an EMBL/GenBank/DDBJ whole genome shotgun (WGS) entry which is preliminary data.</text>
</comment>
<dbReference type="Pfam" id="PF12811">
    <property type="entry name" value="BaxI_1"/>
    <property type="match status" value="1"/>
</dbReference>
<keyword evidence="1" id="KW-0812">Transmembrane</keyword>
<dbReference type="EMBL" id="BAAANO010000003">
    <property type="protein sequence ID" value="GAA1998537.1"/>
    <property type="molecule type" value="Genomic_DNA"/>
</dbReference>
<feature type="transmembrane region" description="Helical" evidence="1">
    <location>
        <begin position="187"/>
        <end position="210"/>
    </location>
</feature>
<keyword evidence="1" id="KW-0472">Membrane</keyword>
<dbReference type="PANTHER" id="PTHR41282:SF1">
    <property type="entry name" value="CONSERVED TRANSMEMBRANE PROTEIN-RELATED"/>
    <property type="match status" value="1"/>
</dbReference>
<organism evidence="2 3">
    <name type="scientific">Brevibacterium samyangense</name>
    <dbReference type="NCBI Taxonomy" id="366888"/>
    <lineage>
        <taxon>Bacteria</taxon>
        <taxon>Bacillati</taxon>
        <taxon>Actinomycetota</taxon>
        <taxon>Actinomycetes</taxon>
        <taxon>Micrococcales</taxon>
        <taxon>Brevibacteriaceae</taxon>
        <taxon>Brevibacterium</taxon>
    </lineage>
</organism>
<feature type="transmembrane region" description="Helical" evidence="1">
    <location>
        <begin position="231"/>
        <end position="248"/>
    </location>
</feature>
<feature type="transmembrane region" description="Helical" evidence="1">
    <location>
        <begin position="95"/>
        <end position="119"/>
    </location>
</feature>
<accession>A0ABN2T4E3</accession>
<proteinExistence type="predicted"/>
<keyword evidence="3" id="KW-1185">Reference proteome</keyword>
<evidence type="ECO:0000313" key="3">
    <source>
        <dbReference type="Proteomes" id="UP001500755"/>
    </source>
</evidence>